<organism evidence="1 2">
    <name type="scientific">Panagrolaimus sp. PS1159</name>
    <dbReference type="NCBI Taxonomy" id="55785"/>
    <lineage>
        <taxon>Eukaryota</taxon>
        <taxon>Metazoa</taxon>
        <taxon>Ecdysozoa</taxon>
        <taxon>Nematoda</taxon>
        <taxon>Chromadorea</taxon>
        <taxon>Rhabditida</taxon>
        <taxon>Tylenchina</taxon>
        <taxon>Panagrolaimomorpha</taxon>
        <taxon>Panagrolaimoidea</taxon>
        <taxon>Panagrolaimidae</taxon>
        <taxon>Panagrolaimus</taxon>
    </lineage>
</organism>
<sequence length="345" mass="39762">MVFKKIVFILTVFKNVENYSEFAEPLKLAIPRSDGIYEFELVITEKLTMSTDGENGKVQVLDYNPDQYQSMPWYVRESDQEKPCEATNSWNSSYYNLTSLLQLHGLHQIVHSVNGKVPGEPIVVPYGAEVILTVFNQLLSSVMTLHVHGLDKKGLWYTDGVGFLQQCPIPPQTKYQYRFIADTPGTHWFHGHLGMDKGYGILGAFIVKKEREEKVQIGERKIVPSREYVMMLQDWTIATSNYIWFAQRWRTMKWQWGFDLEKLGRCWAPTRTYDFGAIGGVVALRTLLVNEHGWHDQNDILQRPETLPLETFKIRKVVCVIAELYKSASNQSTKNSSNLVDSFSY</sequence>
<protein>
    <submittedName>
        <fullName evidence="2">Plastocyanin-like domain-containing protein</fullName>
    </submittedName>
</protein>
<accession>A0AC35FYF0</accession>
<reference evidence="2" key="1">
    <citation type="submission" date="2022-11" db="UniProtKB">
        <authorList>
            <consortium name="WormBaseParasite"/>
        </authorList>
    </citation>
    <scope>IDENTIFICATION</scope>
</reference>
<name>A0AC35FYF0_9BILA</name>
<proteinExistence type="predicted"/>
<dbReference type="Proteomes" id="UP000887580">
    <property type="component" value="Unplaced"/>
</dbReference>
<evidence type="ECO:0000313" key="1">
    <source>
        <dbReference type="Proteomes" id="UP000887580"/>
    </source>
</evidence>
<evidence type="ECO:0000313" key="2">
    <source>
        <dbReference type="WBParaSite" id="PS1159_v2.g21908.t1"/>
    </source>
</evidence>
<dbReference type="WBParaSite" id="PS1159_v2.g21908.t1">
    <property type="protein sequence ID" value="PS1159_v2.g21908.t1"/>
    <property type="gene ID" value="PS1159_v2.g21908"/>
</dbReference>